<feature type="region of interest" description="Disordered" evidence="1">
    <location>
        <begin position="1221"/>
        <end position="1242"/>
    </location>
</feature>
<feature type="compositionally biased region" description="Basic and acidic residues" evidence="1">
    <location>
        <begin position="740"/>
        <end position="749"/>
    </location>
</feature>
<gene>
    <name evidence="4" type="ORF">SO694_00035131</name>
</gene>
<feature type="compositionally biased region" description="Low complexity" evidence="1">
    <location>
        <begin position="199"/>
        <end position="211"/>
    </location>
</feature>
<proteinExistence type="predicted"/>
<dbReference type="InterPro" id="IPR050865">
    <property type="entry name" value="BEACH_Domain"/>
</dbReference>
<feature type="region of interest" description="Disordered" evidence="1">
    <location>
        <begin position="740"/>
        <end position="781"/>
    </location>
</feature>
<protein>
    <recommendedName>
        <fullName evidence="6">BEACH domain-containing protein</fullName>
    </recommendedName>
</protein>
<organism evidence="4 5">
    <name type="scientific">Aureococcus anophagefferens</name>
    <name type="common">Harmful bloom alga</name>
    <dbReference type="NCBI Taxonomy" id="44056"/>
    <lineage>
        <taxon>Eukaryota</taxon>
        <taxon>Sar</taxon>
        <taxon>Stramenopiles</taxon>
        <taxon>Ochrophyta</taxon>
        <taxon>Pelagophyceae</taxon>
        <taxon>Pelagomonadales</taxon>
        <taxon>Pelagomonadaceae</taxon>
        <taxon>Aureococcus</taxon>
    </lineage>
</organism>
<dbReference type="PANTHER" id="PTHR13743:SF157">
    <property type="entry name" value="BEACH DOMAIN-CONTAINING PROTEIN C2"/>
    <property type="match status" value="1"/>
</dbReference>
<dbReference type="Gene3D" id="2.30.29.30">
    <property type="entry name" value="Pleckstrin-homology domain (PH domain)/Phosphotyrosine-binding domain (PTB)"/>
    <property type="match status" value="1"/>
</dbReference>
<sequence>MSLHDACASRAHRDGDAALDAALDAAEAWDSAPTACAALDIAGALLAASVDAARLRRLLRCASAAAPGPVRLAAVRGATAAVAAADAARVRRAARPASSAAPRRWVALERGGAVRLGGGEAWPFEGEFYASARPPPPEAVFDGVDGRGGVDVAAAARSGYAAAERDRPRCRSGERRRRDRAAWRAAPAPTRAPPRRGATRSSPAAAAAALRRGEDPLGAVVAAVDGGEASRGARGGQVAGARARPGGGGRGVRAAPAPPGRRGGGGALRRRLARRAGRAGSRADRVPAPARRRAAATFRFAAAKAAADGFDRLDDAQREVFYAFVTDRVAAGGDAAARAAAGARRRRVSDPRGAARRRAARRVAGQVAAAAVADDGDRGPRRALQDRRRAGRGDARAARRAPPPPRRARAAVQRPHPLVVAAAVAAETGDLAALSAALAGAHARLPAASRGAPWDSRDDLGGFTDDDSGDDDETGDDTPDVPFVALESAATTAAPRDAAPPVARRVATPAGRDVALLRKRRRRAAGPAVAYARGGGARPSTRFGGLVVEGAARRESHDSADGDGEFGARWQVLGGPDATAERRAVARQRVVRRRLGGRRRGADGSGDTAAWLDAGRRAAASDADRAAELARALEAAAPPRGRAARRGLRREALLRGFKGRAAPAAYDADVGGAAATSAARAARARALRCEWSPFCGDGADASPAPGLGGRWRVADHTDRLGRRPLFERDRDAFDFAATAHADRRAKPAADDGGAGAAAEEDDDETSDDDGASSSSSSPAVVDAWRLDDDGVEVSDELFREAGVWVRGDRGALEGSVVVTASSVSFAPADASERPRTWRLATLERVAPRRYMLEPVALELYRCNATSVFLALPRRGGGSPARRGDAPHRRLWKLLASLAARKRLPLLGDGPTSFCGLRLEGEPAPLAYGDCRDALKRSQLTEAWRCRRISTFAYVSSLNEVAGRTFQDPAQWPVFPWVLADFDASEAPDLDAPPGADVWRDLAKPMGALGPASRGDAFDERFRTFEDPTGMVPKFMYGSHYSSAGIVLHFLVRCEPFARLAVELQGGKFDVPDRLFFSLAHAWRSATRSMTDVKELVPELFYCPEMLLNHNSLPLGARQAAPGDDGDAAAPGSAVDDVELPAWAGGCADAFVRTHRDALESEAVSETLPGWIDLVFGDAQRGPKAATRGNVFYHLTYEGAIDVDGIDDDDEREATRDQIKHFGQTPPQLLTAPHPRRKAARDAARPLFADCPREGPARPAGLSGATLRLRRDARAPRARAARAARARRCSLLGDGAAATAGYADGRVRLHGDGGELLGAARGGHAFGRATVVAADPRAPDAARLRHGRRRRPGSVCVWVAEREALYRGLAAAGDGEDDAPPPRDGDECARPPRAPRRRRARRATRGGPRPAAFAR</sequence>
<dbReference type="PROSITE" id="PS50197">
    <property type="entry name" value="BEACH"/>
    <property type="match status" value="1"/>
</dbReference>
<feature type="domain" description="BEACH" evidence="2">
    <location>
        <begin position="928"/>
        <end position="1236"/>
    </location>
</feature>
<dbReference type="EMBL" id="JBBJCI010000367">
    <property type="protein sequence ID" value="KAK7232601.1"/>
    <property type="molecule type" value="Genomic_DNA"/>
</dbReference>
<feature type="compositionally biased region" description="Basic and acidic residues" evidence="1">
    <location>
        <begin position="163"/>
        <end position="173"/>
    </location>
</feature>
<dbReference type="SUPFAM" id="SSF81837">
    <property type="entry name" value="BEACH domain"/>
    <property type="match status" value="1"/>
</dbReference>
<feature type="region of interest" description="Disordered" evidence="1">
    <location>
        <begin position="228"/>
        <end position="290"/>
    </location>
</feature>
<accession>A0ABR1FKL0</accession>
<evidence type="ECO:0000313" key="4">
    <source>
        <dbReference type="EMBL" id="KAK7232601.1"/>
    </source>
</evidence>
<comment type="caution">
    <text evidence="4">The sequence shown here is derived from an EMBL/GenBank/DDBJ whole genome shotgun (WGS) entry which is preliminary data.</text>
</comment>
<evidence type="ECO:0000313" key="5">
    <source>
        <dbReference type="Proteomes" id="UP001363151"/>
    </source>
</evidence>
<feature type="domain" description="BEACH-type PH" evidence="3">
    <location>
        <begin position="792"/>
        <end position="890"/>
    </location>
</feature>
<feature type="region of interest" description="Disordered" evidence="1">
    <location>
        <begin position="1369"/>
        <end position="1414"/>
    </location>
</feature>
<keyword evidence="5" id="KW-1185">Reference proteome</keyword>
<dbReference type="SMART" id="SM01026">
    <property type="entry name" value="Beach"/>
    <property type="match status" value="1"/>
</dbReference>
<feature type="compositionally biased region" description="Acidic residues" evidence="1">
    <location>
        <begin position="758"/>
        <end position="770"/>
    </location>
</feature>
<feature type="region of interest" description="Disordered" evidence="1">
    <location>
        <begin position="161"/>
        <end position="211"/>
    </location>
</feature>
<dbReference type="InterPro" id="IPR036372">
    <property type="entry name" value="BEACH_dom_sf"/>
</dbReference>
<reference evidence="4 5" key="1">
    <citation type="submission" date="2024-03" db="EMBL/GenBank/DDBJ databases">
        <title>Aureococcus anophagefferens CCMP1851 and Kratosvirus quantuckense: Draft genome of a second virus-susceptible host strain in the model system.</title>
        <authorList>
            <person name="Chase E."/>
            <person name="Truchon A.R."/>
            <person name="Schepens W."/>
            <person name="Wilhelm S.W."/>
        </authorList>
    </citation>
    <scope>NUCLEOTIDE SEQUENCE [LARGE SCALE GENOMIC DNA]</scope>
    <source>
        <strain evidence="4 5">CCMP1851</strain>
    </source>
</reference>
<dbReference type="InterPro" id="IPR023362">
    <property type="entry name" value="PH-BEACH_dom"/>
</dbReference>
<dbReference type="SUPFAM" id="SSF50729">
    <property type="entry name" value="PH domain-like"/>
    <property type="match status" value="1"/>
</dbReference>
<feature type="compositionally biased region" description="Low complexity" evidence="1">
    <location>
        <begin position="771"/>
        <end position="781"/>
    </location>
</feature>
<dbReference type="Pfam" id="PF02138">
    <property type="entry name" value="Beach"/>
    <property type="match status" value="1"/>
</dbReference>
<evidence type="ECO:0000259" key="2">
    <source>
        <dbReference type="PROSITE" id="PS50197"/>
    </source>
</evidence>
<feature type="compositionally biased region" description="Acidic residues" evidence="1">
    <location>
        <begin position="464"/>
        <end position="479"/>
    </location>
</feature>
<dbReference type="Pfam" id="PF14844">
    <property type="entry name" value="PH_BEACH"/>
    <property type="match status" value="1"/>
</dbReference>
<feature type="compositionally biased region" description="Basic and acidic residues" evidence="1">
    <location>
        <begin position="375"/>
        <end position="397"/>
    </location>
</feature>
<evidence type="ECO:0000259" key="3">
    <source>
        <dbReference type="PROSITE" id="PS51783"/>
    </source>
</evidence>
<dbReference type="InterPro" id="IPR000409">
    <property type="entry name" value="BEACH_dom"/>
</dbReference>
<dbReference type="Proteomes" id="UP001363151">
    <property type="component" value="Unassembled WGS sequence"/>
</dbReference>
<dbReference type="CDD" id="cd06071">
    <property type="entry name" value="Beach"/>
    <property type="match status" value="1"/>
</dbReference>
<evidence type="ECO:0000256" key="1">
    <source>
        <dbReference type="SAM" id="MobiDB-lite"/>
    </source>
</evidence>
<dbReference type="PANTHER" id="PTHR13743">
    <property type="entry name" value="BEIGE/BEACH-RELATED"/>
    <property type="match status" value="1"/>
</dbReference>
<feature type="region of interest" description="Disordered" evidence="1">
    <location>
        <begin position="1247"/>
        <end position="1266"/>
    </location>
</feature>
<feature type="compositionally biased region" description="Basic residues" evidence="1">
    <location>
        <begin position="268"/>
        <end position="277"/>
    </location>
</feature>
<dbReference type="PROSITE" id="PS51783">
    <property type="entry name" value="PH_BEACH"/>
    <property type="match status" value="1"/>
</dbReference>
<feature type="compositionally biased region" description="Basic and acidic residues" evidence="1">
    <location>
        <begin position="1379"/>
        <end position="1389"/>
    </location>
</feature>
<feature type="compositionally biased region" description="Basic residues" evidence="1">
    <location>
        <begin position="1392"/>
        <end position="1403"/>
    </location>
</feature>
<dbReference type="InterPro" id="IPR011993">
    <property type="entry name" value="PH-like_dom_sf"/>
</dbReference>
<dbReference type="Gene3D" id="1.10.1540.10">
    <property type="entry name" value="BEACH domain"/>
    <property type="match status" value="1"/>
</dbReference>
<feature type="compositionally biased region" description="Low complexity" evidence="1">
    <location>
        <begin position="1404"/>
        <end position="1414"/>
    </location>
</feature>
<feature type="compositionally biased region" description="Low complexity" evidence="1">
    <location>
        <begin position="183"/>
        <end position="192"/>
    </location>
</feature>
<feature type="region of interest" description="Disordered" evidence="1">
    <location>
        <begin position="370"/>
        <end position="414"/>
    </location>
</feature>
<evidence type="ECO:0008006" key="6">
    <source>
        <dbReference type="Google" id="ProtNLM"/>
    </source>
</evidence>
<feature type="region of interest" description="Disordered" evidence="1">
    <location>
        <begin position="445"/>
        <end position="481"/>
    </location>
</feature>
<name>A0ABR1FKL0_AURAN</name>